<dbReference type="InterPro" id="IPR036259">
    <property type="entry name" value="MFS_trans_sf"/>
</dbReference>
<gene>
    <name evidence="6" type="ORF">L484_017122</name>
</gene>
<accession>W9S1Q4</accession>
<organism evidence="6 7">
    <name type="scientific">Morus notabilis</name>
    <dbReference type="NCBI Taxonomy" id="981085"/>
    <lineage>
        <taxon>Eukaryota</taxon>
        <taxon>Viridiplantae</taxon>
        <taxon>Streptophyta</taxon>
        <taxon>Embryophyta</taxon>
        <taxon>Tracheophyta</taxon>
        <taxon>Spermatophyta</taxon>
        <taxon>Magnoliopsida</taxon>
        <taxon>eudicotyledons</taxon>
        <taxon>Gunneridae</taxon>
        <taxon>Pentapetalae</taxon>
        <taxon>rosids</taxon>
        <taxon>fabids</taxon>
        <taxon>Rosales</taxon>
        <taxon>Moraceae</taxon>
        <taxon>Moreae</taxon>
        <taxon>Morus</taxon>
    </lineage>
</organism>
<sequence length="216" mass="23846">MPETTRYTALVEGNHKKAADMAKVLEDDLPFEESPNHTRNISNSCGFFSKEFVKRHGLHLLGPTSTWFLLDIAFYSLQLTQKDIYPASGLLHKASTMNAIEDVFELSKAMFLIALAATVPAYWFIVLFIGKIGRFIIQLGGFLFMAILGFKLEEKNAQRTITTFIVPAELFPVRFRSTCHGISAAAGKAGAITGAFVVQSYTSDEAEGIRKAIMGL</sequence>
<protein>
    <submittedName>
        <fullName evidence="6">Uncharacterized protein</fullName>
    </submittedName>
</protein>
<dbReference type="EMBL" id="KE345934">
    <property type="protein sequence ID" value="EXC21110.1"/>
    <property type="molecule type" value="Genomic_DNA"/>
</dbReference>
<evidence type="ECO:0000256" key="3">
    <source>
        <dbReference type="ARBA" id="ARBA00022989"/>
    </source>
</evidence>
<feature type="transmembrane region" description="Helical" evidence="5">
    <location>
        <begin position="109"/>
        <end position="129"/>
    </location>
</feature>
<comment type="subcellular location">
    <subcellularLocation>
        <location evidence="1">Membrane</location>
        <topology evidence="1">Multi-pass membrane protein</topology>
    </subcellularLocation>
</comment>
<feature type="transmembrane region" description="Helical" evidence="5">
    <location>
        <begin position="135"/>
        <end position="152"/>
    </location>
</feature>
<evidence type="ECO:0000256" key="1">
    <source>
        <dbReference type="ARBA" id="ARBA00004141"/>
    </source>
</evidence>
<keyword evidence="2 5" id="KW-0812">Transmembrane</keyword>
<evidence type="ECO:0000256" key="5">
    <source>
        <dbReference type="SAM" id="Phobius"/>
    </source>
</evidence>
<dbReference type="Gene3D" id="1.20.1250.20">
    <property type="entry name" value="MFS general substrate transporter like domains"/>
    <property type="match status" value="1"/>
</dbReference>
<keyword evidence="3 5" id="KW-1133">Transmembrane helix</keyword>
<keyword evidence="4 5" id="KW-0472">Membrane</keyword>
<keyword evidence="7" id="KW-1185">Reference proteome</keyword>
<dbReference type="GO" id="GO:0016020">
    <property type="term" value="C:membrane"/>
    <property type="evidence" value="ECO:0007669"/>
    <property type="project" value="UniProtKB-SubCell"/>
</dbReference>
<reference evidence="7" key="1">
    <citation type="submission" date="2013-01" db="EMBL/GenBank/DDBJ databases">
        <title>Draft Genome Sequence of a Mulberry Tree, Morus notabilis C.K. Schneid.</title>
        <authorList>
            <person name="He N."/>
            <person name="Zhao S."/>
        </authorList>
    </citation>
    <scope>NUCLEOTIDE SEQUENCE</scope>
</reference>
<dbReference type="PANTHER" id="PTHR24064">
    <property type="entry name" value="SOLUTE CARRIER FAMILY 22 MEMBER"/>
    <property type="match status" value="1"/>
</dbReference>
<evidence type="ECO:0000256" key="4">
    <source>
        <dbReference type="ARBA" id="ARBA00023136"/>
    </source>
</evidence>
<name>W9S1Q4_9ROSA</name>
<dbReference type="AlphaFoldDB" id="W9S1Q4"/>
<dbReference type="eggNOG" id="KOG0252">
    <property type="taxonomic scope" value="Eukaryota"/>
</dbReference>
<proteinExistence type="predicted"/>
<evidence type="ECO:0000313" key="7">
    <source>
        <dbReference type="Proteomes" id="UP000030645"/>
    </source>
</evidence>
<dbReference type="Proteomes" id="UP000030645">
    <property type="component" value="Unassembled WGS sequence"/>
</dbReference>
<evidence type="ECO:0000313" key="6">
    <source>
        <dbReference type="EMBL" id="EXC21110.1"/>
    </source>
</evidence>
<evidence type="ECO:0000256" key="2">
    <source>
        <dbReference type="ARBA" id="ARBA00022692"/>
    </source>
</evidence>